<keyword evidence="14" id="KW-1185">Reference proteome</keyword>
<feature type="region of interest" description="Disordered" evidence="9">
    <location>
        <begin position="1"/>
        <end position="21"/>
    </location>
</feature>
<sequence length="933" mass="103705">MSTEAANQDLAKKPSTTGESDRVRVIREGVASYLPDIDSEETSEWLESFDELLARSGPARARYLMLRLLERAGEQRVAIPALTSTDYVNTIPTELEPWFPGDEETERRYRRWIRWNAAVMVHRAQRPGVGVGGHISTYASSSTLYEVGFNHFFRGKDHPGGGDQVFIQGHASPGIYARAFLEGRLSTHQLDGFRQEHSHPGGGLPSYPHPRLMPDFWEFPTVSMGLGPMNAIYQARFNHYLHDRGIKDTSDQHVWCFLGDGEMDEPESRGLLQMGALEGLDNLTFVINCNLQRLDGPVRGNGKIIQELESFFRGAGWNVIKVVWGREWDALLHADRDGALVNLMNVTPDGDYQTYKANDGGYVRQHFFGRDPRTKALVENLSDQDIWHLKRGGHDYRKVHAAYRAAIEHKGQPTVILAKTIKGYSLGSYFAGRNATHQMKKFRLQDLKDFRDEMRIPIPDSELEANPYLPPYYHPGEQAPEIRYLLDRRRALGGFVPRRRTTARTLALPGPDAYAAVKKGSGNQEVATTMATVRVFKELLRDKQIGPRLVPIIPDEARTFGMDSWFPSLKIYNRNGQLYTSVDADLMLAYKESEVGHILHEGINEAGSTASFTAVGTSYATHDEPMIPIYIFYSMFGFQRTGDGLWAAADQMARGFVLGATAGRTTLTGEGLQHADGHSLLLASTNPAVVSYDPAFAYEVAHIIDSGLQRMFGPDPENVYFYITLYNEPYVQPAEPDGFDPEGLLRGIYRYRKAAESRASTAHILASGVAMPEALRAADLLAADWDVAADVWSVTSWGELNRDGVAIERQRLRHPQRPVDVPYVTRVLSEALADTPGPVVAVSDWMRAVPEQIRPWVPGDYTTLGTDGFGFSDTRPAARRYFNTDAESIVVAVLAALARDGAVDASAPIAAATRYQIDDVLAAPEQTSDPGVA</sequence>
<dbReference type="InterPro" id="IPR029061">
    <property type="entry name" value="THDP-binding"/>
</dbReference>
<evidence type="ECO:0000313" key="13">
    <source>
        <dbReference type="EMBL" id="CAJ1496705.1"/>
    </source>
</evidence>
<organism evidence="13 14">
    <name type="scientific">[Mycobacterium] kokjensenii</name>
    <dbReference type="NCBI Taxonomy" id="3064287"/>
    <lineage>
        <taxon>Bacteria</taxon>
        <taxon>Bacillati</taxon>
        <taxon>Actinomycetota</taxon>
        <taxon>Actinomycetes</taxon>
        <taxon>Mycobacteriales</taxon>
        <taxon>Mycobacteriaceae</taxon>
        <taxon>Mycolicibacter</taxon>
    </lineage>
</organism>
<comment type="catalytic activity">
    <reaction evidence="7 8">
        <text>N(6)-[(R)-lipoyl]-L-lysyl-[protein] + pyruvate + H(+) = N(6)-[(R)-S(8)-acetyldihydrolipoyl]-L-lysyl-[protein] + CO2</text>
        <dbReference type="Rhea" id="RHEA:19189"/>
        <dbReference type="Rhea" id="RHEA-COMP:10474"/>
        <dbReference type="Rhea" id="RHEA-COMP:10478"/>
        <dbReference type="ChEBI" id="CHEBI:15361"/>
        <dbReference type="ChEBI" id="CHEBI:15378"/>
        <dbReference type="ChEBI" id="CHEBI:16526"/>
        <dbReference type="ChEBI" id="CHEBI:83099"/>
        <dbReference type="ChEBI" id="CHEBI:83111"/>
        <dbReference type="EC" id="1.2.4.1"/>
    </reaction>
</comment>
<evidence type="ECO:0000256" key="3">
    <source>
        <dbReference type="ARBA" id="ARBA00017172"/>
    </source>
</evidence>
<proteinExistence type="predicted"/>
<accession>A0ABM9LCH9</accession>
<evidence type="ECO:0000256" key="2">
    <source>
        <dbReference type="ARBA" id="ARBA00012281"/>
    </source>
</evidence>
<feature type="domain" description="Transketolase N-terminal" evidence="10">
    <location>
        <begin position="165"/>
        <end position="331"/>
    </location>
</feature>
<dbReference type="NCBIfam" id="TIGR00759">
    <property type="entry name" value="aceE"/>
    <property type="match status" value="1"/>
</dbReference>
<dbReference type="InterPro" id="IPR005474">
    <property type="entry name" value="Transketolase_N"/>
</dbReference>
<dbReference type="InterPro" id="IPR004660">
    <property type="entry name" value="PDH_E1"/>
</dbReference>
<dbReference type="InterPro" id="IPR055152">
    <property type="entry name" value="Transketolase-like_C_2"/>
</dbReference>
<feature type="domain" description="Pyruvate dehydrogenase E1 component middle" evidence="11">
    <location>
        <begin position="513"/>
        <end position="733"/>
    </location>
</feature>
<dbReference type="PANTHER" id="PTHR43825">
    <property type="entry name" value="PYRUVATE DEHYDROGENASE E1 COMPONENT"/>
    <property type="match status" value="1"/>
</dbReference>
<evidence type="ECO:0000256" key="1">
    <source>
        <dbReference type="ARBA" id="ARBA00001964"/>
    </source>
</evidence>
<evidence type="ECO:0000256" key="5">
    <source>
        <dbReference type="ARBA" id="ARBA00023052"/>
    </source>
</evidence>
<dbReference type="Pfam" id="PF17831">
    <property type="entry name" value="PDH_E1_M"/>
    <property type="match status" value="1"/>
</dbReference>
<evidence type="ECO:0000259" key="12">
    <source>
        <dbReference type="Pfam" id="PF22613"/>
    </source>
</evidence>
<dbReference type="EMBL" id="OY726394">
    <property type="protein sequence ID" value="CAJ1496705.1"/>
    <property type="molecule type" value="Genomic_DNA"/>
</dbReference>
<dbReference type="Pfam" id="PF00456">
    <property type="entry name" value="Transketolase_N"/>
    <property type="match status" value="1"/>
</dbReference>
<dbReference type="GO" id="GO:0004739">
    <property type="term" value="F:pyruvate dehydrogenase (acetyl-transferring) activity"/>
    <property type="evidence" value="ECO:0007669"/>
    <property type="project" value="UniProtKB-EC"/>
</dbReference>
<keyword evidence="4 8" id="KW-0560">Oxidoreductase</keyword>
<dbReference type="Proteomes" id="UP001190336">
    <property type="component" value="Chromosome"/>
</dbReference>
<comment type="function">
    <text evidence="8">Component of the pyruvate dehydrogenase (PDH) complex, that catalyzes the overall conversion of pyruvate to acetyl-CoA and CO(2).</text>
</comment>
<dbReference type="Pfam" id="PF22613">
    <property type="entry name" value="Transketolase_C_1"/>
    <property type="match status" value="1"/>
</dbReference>
<evidence type="ECO:0000259" key="10">
    <source>
        <dbReference type="Pfam" id="PF00456"/>
    </source>
</evidence>
<dbReference type="SUPFAM" id="SSF52518">
    <property type="entry name" value="Thiamin diphosphate-binding fold (THDP-binding)"/>
    <property type="match status" value="2"/>
</dbReference>
<keyword evidence="6 8" id="KW-0670">Pyruvate</keyword>
<protein>
    <recommendedName>
        <fullName evidence="3 8">Pyruvate dehydrogenase E1 component</fullName>
        <ecNumber evidence="2 8">1.2.4.1</ecNumber>
    </recommendedName>
</protein>
<dbReference type="InterPro" id="IPR041621">
    <property type="entry name" value="PDH_E1_M"/>
</dbReference>
<evidence type="ECO:0000313" key="14">
    <source>
        <dbReference type="Proteomes" id="UP001190336"/>
    </source>
</evidence>
<dbReference type="InterPro" id="IPR035807">
    <property type="entry name" value="PDC_E1_N"/>
</dbReference>
<keyword evidence="5 8" id="KW-0786">Thiamine pyrophosphate</keyword>
<name>A0ABM9LCH9_9MYCO</name>
<dbReference type="Gene3D" id="3.40.50.970">
    <property type="match status" value="2"/>
</dbReference>
<evidence type="ECO:0000256" key="7">
    <source>
        <dbReference type="ARBA" id="ARBA00051231"/>
    </source>
</evidence>
<evidence type="ECO:0000256" key="4">
    <source>
        <dbReference type="ARBA" id="ARBA00023002"/>
    </source>
</evidence>
<evidence type="ECO:0000256" key="8">
    <source>
        <dbReference type="PIRNR" id="PIRNR000156"/>
    </source>
</evidence>
<dbReference type="Gene3D" id="3.40.50.920">
    <property type="match status" value="1"/>
</dbReference>
<dbReference type="RefSeq" id="WP_308476468.1">
    <property type="nucleotide sequence ID" value="NZ_OY726394.1"/>
</dbReference>
<dbReference type="PANTHER" id="PTHR43825:SF3">
    <property type="entry name" value="PYRUVATE DEHYDROGENASE E1 COMPONENT"/>
    <property type="match status" value="1"/>
</dbReference>
<evidence type="ECO:0000256" key="9">
    <source>
        <dbReference type="SAM" id="MobiDB-lite"/>
    </source>
</evidence>
<dbReference type="PIRSF" id="PIRSF000156">
    <property type="entry name" value="Pyruvate_dh_E1"/>
    <property type="match status" value="1"/>
</dbReference>
<comment type="cofactor">
    <cofactor evidence="1 8">
        <name>thiamine diphosphate</name>
        <dbReference type="ChEBI" id="CHEBI:58937"/>
    </cofactor>
</comment>
<feature type="domain" description="Transketolase-like C-terminal" evidence="12">
    <location>
        <begin position="747"/>
        <end position="883"/>
    </location>
</feature>
<gene>
    <name evidence="13" type="primary">aceE</name>
    <name evidence="13" type="ORF">MU0083_001486</name>
</gene>
<evidence type="ECO:0000256" key="6">
    <source>
        <dbReference type="ARBA" id="ARBA00023317"/>
    </source>
</evidence>
<evidence type="ECO:0000259" key="11">
    <source>
        <dbReference type="Pfam" id="PF17831"/>
    </source>
</evidence>
<dbReference type="SUPFAM" id="SSF52922">
    <property type="entry name" value="TK C-terminal domain-like"/>
    <property type="match status" value="1"/>
</dbReference>
<dbReference type="InterPro" id="IPR051157">
    <property type="entry name" value="PDH/Transketolase"/>
</dbReference>
<dbReference type="CDD" id="cd02017">
    <property type="entry name" value="TPP_E1_EcPDC_like"/>
    <property type="match status" value="1"/>
</dbReference>
<reference evidence="13 14" key="1">
    <citation type="submission" date="2023-08" db="EMBL/GenBank/DDBJ databases">
        <authorList>
            <person name="Folkvardsen B D."/>
            <person name="Norman A."/>
        </authorList>
    </citation>
    <scope>NUCLEOTIDE SEQUENCE [LARGE SCALE GENOMIC DNA]</scope>
    <source>
        <strain evidence="13 14">Mu0083</strain>
    </source>
</reference>
<dbReference type="EC" id="1.2.4.1" evidence="2 8"/>
<dbReference type="InterPro" id="IPR009014">
    <property type="entry name" value="Transketo_C/PFOR_II"/>
</dbReference>